<feature type="transmembrane region" description="Helical" evidence="1">
    <location>
        <begin position="230"/>
        <end position="252"/>
    </location>
</feature>
<keyword evidence="1" id="KW-0812">Transmembrane</keyword>
<feature type="transmembrane region" description="Helical" evidence="1">
    <location>
        <begin position="128"/>
        <end position="148"/>
    </location>
</feature>
<accession>A0A1M4X9J3</accession>
<dbReference type="EMBL" id="FQUO01000003">
    <property type="protein sequence ID" value="SHE90133.1"/>
    <property type="molecule type" value="Genomic_DNA"/>
</dbReference>
<gene>
    <name evidence="2" type="ORF">SAMN05444008_103295</name>
</gene>
<keyword evidence="1" id="KW-1133">Transmembrane helix</keyword>
<keyword evidence="3" id="KW-1185">Reference proteome</keyword>
<evidence type="ECO:0000313" key="2">
    <source>
        <dbReference type="EMBL" id="SHE90133.1"/>
    </source>
</evidence>
<name>A0A1M4X9J3_9BACT</name>
<feature type="transmembrane region" description="Helical" evidence="1">
    <location>
        <begin position="199"/>
        <end position="218"/>
    </location>
</feature>
<feature type="transmembrane region" description="Helical" evidence="1">
    <location>
        <begin position="364"/>
        <end position="387"/>
    </location>
</feature>
<dbReference type="AlphaFoldDB" id="A0A1M4X9J3"/>
<sequence>MLLTKRKPHNTTRWQHHAAPANRATNIAARLVRWSLFNLLGVAALGVLMRAIPLLPLFPLAYKNVLHGHSHFAFGGWVMPILLALILKSFPQLATQVAYPHWRNISVLLLASAYGMVLAFPLQGYAPMAIFFATLSIVAGYYLAWVVWRAVRQLPPGTGLRFVSAGLFYLTLASIGPFITGPLTAMGLQYTPFYYNAIYGYLHFTYNGWFTFAVLGLLYQYLESNGGSKYGVLVYPLMHAACVPTYLLSVLWNKPAPVFYVIGGLGALLQVAATGLLLADVLPLQWAARKGRWLLVLSLLAFVLKQVLQLASAFPTVAEMAAANRSFVISYLHLVLLGFVSLFMLWAMQRKGLLRLEKESRKGLYVFLVGFTTTELLLVAAGFHFIVPCFVAALLFAAALMLGGLLWMTGPLLQVLAWAGTPLHRVFVRYIAAPGQIRT</sequence>
<evidence type="ECO:0000313" key="3">
    <source>
        <dbReference type="Proteomes" id="UP000184368"/>
    </source>
</evidence>
<feature type="transmembrane region" description="Helical" evidence="1">
    <location>
        <begin position="258"/>
        <end position="279"/>
    </location>
</feature>
<dbReference type="Proteomes" id="UP000184368">
    <property type="component" value="Unassembled WGS sequence"/>
</dbReference>
<proteinExistence type="predicted"/>
<protein>
    <submittedName>
        <fullName evidence="2">Uncharacterized protein</fullName>
    </submittedName>
</protein>
<keyword evidence="1" id="KW-0472">Membrane</keyword>
<reference evidence="2 3" key="1">
    <citation type="submission" date="2016-11" db="EMBL/GenBank/DDBJ databases">
        <authorList>
            <person name="Jaros S."/>
            <person name="Januszkiewicz K."/>
            <person name="Wedrychowicz H."/>
        </authorList>
    </citation>
    <scope>NUCLEOTIDE SEQUENCE [LARGE SCALE GENOMIC DNA]</scope>
    <source>
        <strain evidence="2 3">DSM 26897</strain>
    </source>
</reference>
<dbReference type="STRING" id="1302690.BUE76_05930"/>
<feature type="transmembrane region" description="Helical" evidence="1">
    <location>
        <begin position="31"/>
        <end position="52"/>
    </location>
</feature>
<organism evidence="2 3">
    <name type="scientific">Cnuella takakiae</name>
    <dbReference type="NCBI Taxonomy" id="1302690"/>
    <lineage>
        <taxon>Bacteria</taxon>
        <taxon>Pseudomonadati</taxon>
        <taxon>Bacteroidota</taxon>
        <taxon>Chitinophagia</taxon>
        <taxon>Chitinophagales</taxon>
        <taxon>Chitinophagaceae</taxon>
        <taxon>Cnuella</taxon>
    </lineage>
</organism>
<feature type="transmembrane region" description="Helical" evidence="1">
    <location>
        <begin position="291"/>
        <end position="308"/>
    </location>
</feature>
<feature type="transmembrane region" description="Helical" evidence="1">
    <location>
        <begin position="160"/>
        <end position="179"/>
    </location>
</feature>
<evidence type="ECO:0000256" key="1">
    <source>
        <dbReference type="SAM" id="Phobius"/>
    </source>
</evidence>
<feature type="transmembrane region" description="Helical" evidence="1">
    <location>
        <begin position="102"/>
        <end position="122"/>
    </location>
</feature>
<feature type="transmembrane region" description="Helical" evidence="1">
    <location>
        <begin position="72"/>
        <end position="90"/>
    </location>
</feature>
<feature type="transmembrane region" description="Helical" evidence="1">
    <location>
        <begin position="328"/>
        <end position="348"/>
    </location>
</feature>
<feature type="transmembrane region" description="Helical" evidence="1">
    <location>
        <begin position="393"/>
        <end position="419"/>
    </location>
</feature>